<gene>
    <name evidence="1" type="ORF">ABID43_003392</name>
</gene>
<dbReference type="RefSeq" id="WP_238281730.1">
    <property type="nucleotide sequence ID" value="NZ_BPQL01000136.1"/>
</dbReference>
<evidence type="ECO:0000313" key="2">
    <source>
        <dbReference type="Proteomes" id="UP001549145"/>
    </source>
</evidence>
<reference evidence="1 2" key="1">
    <citation type="submission" date="2024-06" db="EMBL/GenBank/DDBJ databases">
        <title>Genomic Encyclopedia of Type Strains, Phase IV (KMG-IV): sequencing the most valuable type-strain genomes for metagenomic binning, comparative biology and taxonomic classification.</title>
        <authorList>
            <person name="Goeker M."/>
        </authorList>
    </citation>
    <scope>NUCLEOTIDE SEQUENCE [LARGE SCALE GENOMIC DNA]</scope>
    <source>
        <strain evidence="1 2">DSM 21331</strain>
    </source>
</reference>
<evidence type="ECO:0000313" key="1">
    <source>
        <dbReference type="EMBL" id="MET3693838.1"/>
    </source>
</evidence>
<keyword evidence="2" id="KW-1185">Reference proteome</keyword>
<accession>A0ABV2L7N1</accession>
<dbReference type="Proteomes" id="UP001549145">
    <property type="component" value="Unassembled WGS sequence"/>
</dbReference>
<proteinExistence type="predicted"/>
<protein>
    <submittedName>
        <fullName evidence="1">Uncharacterized protein</fullName>
    </submittedName>
</protein>
<dbReference type="EMBL" id="JBEPMM010000010">
    <property type="protein sequence ID" value="MET3693838.1"/>
    <property type="molecule type" value="Genomic_DNA"/>
</dbReference>
<organism evidence="1 2">
    <name type="scientific">Methylobacterium goesingense</name>
    <dbReference type="NCBI Taxonomy" id="243690"/>
    <lineage>
        <taxon>Bacteria</taxon>
        <taxon>Pseudomonadati</taxon>
        <taxon>Pseudomonadota</taxon>
        <taxon>Alphaproteobacteria</taxon>
        <taxon>Hyphomicrobiales</taxon>
        <taxon>Methylobacteriaceae</taxon>
        <taxon>Methylobacterium</taxon>
    </lineage>
</organism>
<comment type="caution">
    <text evidence="1">The sequence shown here is derived from an EMBL/GenBank/DDBJ whole genome shotgun (WGS) entry which is preliminary data.</text>
</comment>
<name>A0ABV2L7N1_9HYPH</name>
<sequence length="186" mass="19068">MSEILLFGGTCGEGPGSYEAGVFHLPDGSARGVEDLADLTVSHGPETAPRRLGIARGLRDALASTGPLPRPLGLAASVVGFGLDVVGSGGRPVATLELRFADGAVASIRTEADAATRIVQDREVVRLALLRRAVPAAGVAETSTETSAGPTPEGSETRALASIFAYEKRGGRLRRVAAKALDTPDP</sequence>